<evidence type="ECO:0000313" key="4">
    <source>
        <dbReference type="Proteomes" id="UP001153954"/>
    </source>
</evidence>
<evidence type="ECO:0000256" key="1">
    <source>
        <dbReference type="SAM" id="MobiDB-lite"/>
    </source>
</evidence>
<dbReference type="PANTHER" id="PTHR19303:SF57">
    <property type="entry name" value="HTH CENPB-TYPE DOMAIN-CONTAINING PROTEIN"/>
    <property type="match status" value="1"/>
</dbReference>
<dbReference type="InterPro" id="IPR050863">
    <property type="entry name" value="CenT-Element_Derived"/>
</dbReference>
<dbReference type="InterPro" id="IPR036397">
    <property type="entry name" value="RNaseH_sf"/>
</dbReference>
<dbReference type="GO" id="GO:0003677">
    <property type="term" value="F:DNA binding"/>
    <property type="evidence" value="ECO:0007669"/>
    <property type="project" value="TreeGrafter"/>
</dbReference>
<proteinExistence type="predicted"/>
<dbReference type="EMBL" id="CAKOGL010000007">
    <property type="protein sequence ID" value="CAH2089047.1"/>
    <property type="molecule type" value="Genomic_DNA"/>
</dbReference>
<dbReference type="Pfam" id="PF03184">
    <property type="entry name" value="DDE_1"/>
    <property type="match status" value="1"/>
</dbReference>
<reference evidence="3" key="1">
    <citation type="submission" date="2022-03" db="EMBL/GenBank/DDBJ databases">
        <authorList>
            <person name="Tunstrom K."/>
        </authorList>
    </citation>
    <scope>NUCLEOTIDE SEQUENCE</scope>
</reference>
<organism evidence="3 4">
    <name type="scientific">Euphydryas editha</name>
    <name type="common">Edith's checkerspot</name>
    <dbReference type="NCBI Taxonomy" id="104508"/>
    <lineage>
        <taxon>Eukaryota</taxon>
        <taxon>Metazoa</taxon>
        <taxon>Ecdysozoa</taxon>
        <taxon>Arthropoda</taxon>
        <taxon>Hexapoda</taxon>
        <taxon>Insecta</taxon>
        <taxon>Pterygota</taxon>
        <taxon>Neoptera</taxon>
        <taxon>Endopterygota</taxon>
        <taxon>Lepidoptera</taxon>
        <taxon>Glossata</taxon>
        <taxon>Ditrysia</taxon>
        <taxon>Papilionoidea</taxon>
        <taxon>Nymphalidae</taxon>
        <taxon>Nymphalinae</taxon>
        <taxon>Euphydryas</taxon>
    </lineage>
</organism>
<dbReference type="Proteomes" id="UP001153954">
    <property type="component" value="Unassembled WGS sequence"/>
</dbReference>
<protein>
    <recommendedName>
        <fullName evidence="2">DDE-1 domain-containing protein</fullName>
    </recommendedName>
</protein>
<gene>
    <name evidence="3" type="ORF">EEDITHA_LOCUS5142</name>
</gene>
<comment type="caution">
    <text evidence="3">The sequence shown here is derived from an EMBL/GenBank/DDBJ whole genome shotgun (WGS) entry which is preliminary data.</text>
</comment>
<dbReference type="Gene3D" id="3.30.420.10">
    <property type="entry name" value="Ribonuclease H-like superfamily/Ribonuclease H"/>
    <property type="match status" value="1"/>
</dbReference>
<dbReference type="PANTHER" id="PTHR19303">
    <property type="entry name" value="TRANSPOSON"/>
    <property type="match status" value="1"/>
</dbReference>
<accession>A0AAU9TU51</accession>
<feature type="region of interest" description="Disordered" evidence="1">
    <location>
        <begin position="1"/>
        <end position="50"/>
    </location>
</feature>
<dbReference type="AlphaFoldDB" id="A0AAU9TU51"/>
<dbReference type="GO" id="GO:0005634">
    <property type="term" value="C:nucleus"/>
    <property type="evidence" value="ECO:0007669"/>
    <property type="project" value="TreeGrafter"/>
</dbReference>
<evidence type="ECO:0000313" key="3">
    <source>
        <dbReference type="EMBL" id="CAH2089047.1"/>
    </source>
</evidence>
<evidence type="ECO:0000259" key="2">
    <source>
        <dbReference type="Pfam" id="PF03184"/>
    </source>
</evidence>
<sequence length="169" mass="19284">MGRMGASSLSPKQERLNLFGTSQPPRLPPRRDPPPIPPKPAHLSNTYKGSLPPRQYNCSKSGWFDTASFEDYFKTIVVEWAKQIPGPKVVIGDNLSSHINIEVVDLCQNHNIRLVFLPPNSTHLTQPLDVAYFGPLKKEWKKILLDYKLKNPRQTTLNKSTFQNFRPSY</sequence>
<name>A0AAU9TU51_EUPED</name>
<keyword evidence="4" id="KW-1185">Reference proteome</keyword>
<dbReference type="InterPro" id="IPR004875">
    <property type="entry name" value="DDE_SF_endonuclease_dom"/>
</dbReference>
<feature type="domain" description="DDE-1" evidence="2">
    <location>
        <begin position="45"/>
        <end position="157"/>
    </location>
</feature>